<accession>A0ABY2FES3</accession>
<dbReference type="PROSITE" id="PS51186">
    <property type="entry name" value="GNAT"/>
    <property type="match status" value="1"/>
</dbReference>
<sequence>MLLPSDGMVIDGVELRPAPPTDADVLALTTAQQAELAAMYGDDQPLVGLHPDITFTVLTLEGTPVGCVGLQPVGPGLGEIKRMYVVPSARGWGLSRMLLEVVEQQARTAGLTRLRLETGTKQVEAIALYTNHGYQPTPPYPPFENEIVSLCYAKDL</sequence>
<dbReference type="Pfam" id="PF00583">
    <property type="entry name" value="Acetyltransf_1"/>
    <property type="match status" value="1"/>
</dbReference>
<comment type="caution">
    <text evidence="4">The sequence shown here is derived from an EMBL/GenBank/DDBJ whole genome shotgun (WGS) entry which is preliminary data.</text>
</comment>
<keyword evidence="5" id="KW-1185">Reference proteome</keyword>
<organism evidence="4 5">
    <name type="scientific">Kribbella pratensis</name>
    <dbReference type="NCBI Taxonomy" id="2512112"/>
    <lineage>
        <taxon>Bacteria</taxon>
        <taxon>Bacillati</taxon>
        <taxon>Actinomycetota</taxon>
        <taxon>Actinomycetes</taxon>
        <taxon>Propionibacteriales</taxon>
        <taxon>Kribbellaceae</taxon>
        <taxon>Kribbella</taxon>
    </lineage>
</organism>
<proteinExistence type="predicted"/>
<feature type="domain" description="N-acetyltransferase" evidence="3">
    <location>
        <begin position="13"/>
        <end position="156"/>
    </location>
</feature>
<keyword evidence="1" id="KW-0808">Transferase</keyword>
<dbReference type="SUPFAM" id="SSF55729">
    <property type="entry name" value="Acyl-CoA N-acyltransferases (Nat)"/>
    <property type="match status" value="1"/>
</dbReference>
<evidence type="ECO:0000313" key="5">
    <source>
        <dbReference type="Proteomes" id="UP000295060"/>
    </source>
</evidence>
<protein>
    <submittedName>
        <fullName evidence="4">Acetyltransferase (GNAT) family protein</fullName>
    </submittedName>
</protein>
<evidence type="ECO:0000256" key="2">
    <source>
        <dbReference type="ARBA" id="ARBA00023315"/>
    </source>
</evidence>
<evidence type="ECO:0000259" key="3">
    <source>
        <dbReference type="PROSITE" id="PS51186"/>
    </source>
</evidence>
<reference evidence="4 5" key="1">
    <citation type="submission" date="2019-03" db="EMBL/GenBank/DDBJ databases">
        <title>Genomic Encyclopedia of Type Strains, Phase III (KMG-III): the genomes of soil and plant-associated and newly described type strains.</title>
        <authorList>
            <person name="Whitman W."/>
        </authorList>
    </citation>
    <scope>NUCLEOTIDE SEQUENCE [LARGE SCALE GENOMIC DNA]</scope>
    <source>
        <strain evidence="4 5">VKMAc-2574</strain>
    </source>
</reference>
<dbReference type="PANTHER" id="PTHR43877:SF2">
    <property type="entry name" value="AMINOALKYLPHOSPHONATE N-ACETYLTRANSFERASE-RELATED"/>
    <property type="match status" value="1"/>
</dbReference>
<dbReference type="InterPro" id="IPR050832">
    <property type="entry name" value="Bact_Acetyltransf"/>
</dbReference>
<dbReference type="InterPro" id="IPR000182">
    <property type="entry name" value="GNAT_dom"/>
</dbReference>
<keyword evidence="2" id="KW-0012">Acyltransferase</keyword>
<gene>
    <name evidence="4" type="ORF">EV137_3431</name>
</gene>
<dbReference type="Gene3D" id="3.40.630.30">
    <property type="match status" value="1"/>
</dbReference>
<evidence type="ECO:0000313" key="4">
    <source>
        <dbReference type="EMBL" id="TDW89635.1"/>
    </source>
</evidence>
<evidence type="ECO:0000256" key="1">
    <source>
        <dbReference type="ARBA" id="ARBA00022679"/>
    </source>
</evidence>
<dbReference type="CDD" id="cd04301">
    <property type="entry name" value="NAT_SF"/>
    <property type="match status" value="1"/>
</dbReference>
<name>A0ABY2FES3_9ACTN</name>
<dbReference type="Proteomes" id="UP000295060">
    <property type="component" value="Unassembled WGS sequence"/>
</dbReference>
<dbReference type="PANTHER" id="PTHR43877">
    <property type="entry name" value="AMINOALKYLPHOSPHONATE N-ACETYLTRANSFERASE-RELATED-RELATED"/>
    <property type="match status" value="1"/>
</dbReference>
<dbReference type="EMBL" id="SODU01000002">
    <property type="protein sequence ID" value="TDW89635.1"/>
    <property type="molecule type" value="Genomic_DNA"/>
</dbReference>
<dbReference type="InterPro" id="IPR016181">
    <property type="entry name" value="Acyl_CoA_acyltransferase"/>
</dbReference>